<dbReference type="AlphaFoldDB" id="A0A0N8NTY4"/>
<comment type="caution">
    <text evidence="6">The sequence shown here is derived from an EMBL/GenBank/DDBJ whole genome shotgun (WGS) entry which is preliminary data.</text>
</comment>
<evidence type="ECO:0000313" key="6">
    <source>
        <dbReference type="EMBL" id="KPU46120.1"/>
    </source>
</evidence>
<accession>A0A0N8NTY4</accession>
<keyword evidence="2" id="KW-0805">Transcription regulation</keyword>
<dbReference type="RefSeq" id="WP_054873384.1">
    <property type="nucleotide sequence ID" value="NZ_LKET01000014.1"/>
</dbReference>
<comment type="function">
    <text evidence="1">Could be involved in the regulation of nitrogen fixation.</text>
</comment>
<dbReference type="Gene3D" id="3.30.70.120">
    <property type="match status" value="1"/>
</dbReference>
<dbReference type="GO" id="GO:0005524">
    <property type="term" value="F:ATP binding"/>
    <property type="evidence" value="ECO:0007669"/>
    <property type="project" value="TreeGrafter"/>
</dbReference>
<dbReference type="PROSITE" id="PS51343">
    <property type="entry name" value="PII_GLNB_DOM"/>
    <property type="match status" value="1"/>
</dbReference>
<dbReference type="SUPFAM" id="SSF54913">
    <property type="entry name" value="GlnB-like"/>
    <property type="match status" value="1"/>
</dbReference>
<evidence type="ECO:0000313" key="7">
    <source>
        <dbReference type="Proteomes" id="UP000050326"/>
    </source>
</evidence>
<dbReference type="GO" id="GO:0030234">
    <property type="term" value="F:enzyme regulator activity"/>
    <property type="evidence" value="ECO:0007669"/>
    <property type="project" value="InterPro"/>
</dbReference>
<protein>
    <submittedName>
        <fullName evidence="6">Nitrogen regulatory protein P-II</fullName>
    </submittedName>
</protein>
<keyword evidence="7" id="KW-1185">Reference proteome</keyword>
<dbReference type="InterPro" id="IPR015867">
    <property type="entry name" value="N-reg_PII/ATP_PRibTrfase_C"/>
</dbReference>
<dbReference type="GO" id="GO:0006808">
    <property type="term" value="P:regulation of nitrogen utilization"/>
    <property type="evidence" value="ECO:0007669"/>
    <property type="project" value="InterPro"/>
</dbReference>
<dbReference type="PANTHER" id="PTHR30115:SF13">
    <property type="entry name" value="PII-LIKE PROTEIN GLNBI"/>
    <property type="match status" value="1"/>
</dbReference>
<keyword evidence="3" id="KW-0804">Transcription</keyword>
<reference evidence="6 7" key="1">
    <citation type="submission" date="2015-09" db="EMBL/GenBank/DDBJ databases">
        <title>Genome sequence of Oxobacter pfennigii DSM 3222.</title>
        <authorList>
            <person name="Poehlein A."/>
            <person name="Bengelsdorf F.R."/>
            <person name="Schiel-Bengelsdorf B."/>
            <person name="Duerre P."/>
            <person name="Daniel R."/>
        </authorList>
    </citation>
    <scope>NUCLEOTIDE SEQUENCE [LARGE SCALE GENOMIC DNA]</scope>
    <source>
        <strain evidence="6 7">DSM 3222</strain>
    </source>
</reference>
<dbReference type="EMBL" id="LKET01000014">
    <property type="protein sequence ID" value="KPU46120.1"/>
    <property type="molecule type" value="Genomic_DNA"/>
</dbReference>
<dbReference type="PATRIC" id="fig|36849.3.peg.254"/>
<dbReference type="PANTHER" id="PTHR30115">
    <property type="entry name" value="NITROGEN REGULATORY PROTEIN P-II"/>
    <property type="match status" value="1"/>
</dbReference>
<proteinExistence type="inferred from homology"/>
<dbReference type="InterPro" id="IPR011322">
    <property type="entry name" value="N-reg_PII-like_a/b"/>
</dbReference>
<evidence type="ECO:0000256" key="1">
    <source>
        <dbReference type="ARBA" id="ARBA00002440"/>
    </source>
</evidence>
<evidence type="ECO:0000256" key="3">
    <source>
        <dbReference type="ARBA" id="ARBA00023163"/>
    </source>
</evidence>
<sequence length="113" mass="12617">MKHIKAVIKPEKLADVREALEREGCYRGVMISDIMGQGTQKGIIQAWRGEKFEMDLLPKVVIDMVVKDEDVPIIKSVLMKSARTGEIGDGKIFVYNVEEAVRIRTGEEGEAAI</sequence>
<gene>
    <name evidence="6" type="primary">glnB_1</name>
    <name evidence="6" type="ORF">OXPF_02300</name>
</gene>
<dbReference type="InterPro" id="IPR002187">
    <property type="entry name" value="N-reg_PII"/>
</dbReference>
<evidence type="ECO:0000256" key="5">
    <source>
        <dbReference type="RuleBase" id="RU003936"/>
    </source>
</evidence>
<dbReference type="Proteomes" id="UP000050326">
    <property type="component" value="Unassembled WGS sequence"/>
</dbReference>
<evidence type="ECO:0000256" key="2">
    <source>
        <dbReference type="ARBA" id="ARBA00023015"/>
    </source>
</evidence>
<dbReference type="SMART" id="SM00938">
    <property type="entry name" value="P-II"/>
    <property type="match status" value="1"/>
</dbReference>
<name>A0A0N8NTY4_9CLOT</name>
<dbReference type="GO" id="GO:0005829">
    <property type="term" value="C:cytosol"/>
    <property type="evidence" value="ECO:0007669"/>
    <property type="project" value="TreeGrafter"/>
</dbReference>
<dbReference type="PRINTS" id="PR00340">
    <property type="entry name" value="PIIGLNB"/>
</dbReference>
<keyword evidence="4" id="KW-0535">Nitrogen fixation</keyword>
<organism evidence="6 7">
    <name type="scientific">Oxobacter pfennigii</name>
    <dbReference type="NCBI Taxonomy" id="36849"/>
    <lineage>
        <taxon>Bacteria</taxon>
        <taxon>Bacillati</taxon>
        <taxon>Bacillota</taxon>
        <taxon>Clostridia</taxon>
        <taxon>Eubacteriales</taxon>
        <taxon>Clostridiaceae</taxon>
        <taxon>Oxobacter</taxon>
    </lineage>
</organism>
<evidence type="ECO:0000256" key="4">
    <source>
        <dbReference type="ARBA" id="ARBA00023231"/>
    </source>
</evidence>
<dbReference type="OrthoDB" id="9802729at2"/>
<dbReference type="InterPro" id="IPR017918">
    <property type="entry name" value="N-reg_PII_CS"/>
</dbReference>
<dbReference type="PROSITE" id="PS00638">
    <property type="entry name" value="PII_GLNB_CTER"/>
    <property type="match status" value="1"/>
</dbReference>
<dbReference type="Pfam" id="PF00543">
    <property type="entry name" value="P-II"/>
    <property type="match status" value="1"/>
</dbReference>
<dbReference type="STRING" id="36849.OXPF_02300"/>
<comment type="similarity">
    <text evidence="5">Belongs to the P(II) protein family.</text>
</comment>